<keyword evidence="3" id="KW-0540">Nuclease</keyword>
<protein>
    <submittedName>
        <fullName evidence="4">AAA family ATPase</fullName>
    </submittedName>
    <submittedName>
        <fullName evidence="3">ATP-dependent endonuclease</fullName>
    </submittedName>
</protein>
<dbReference type="Proteomes" id="UP001430544">
    <property type="component" value="Unassembled WGS sequence"/>
</dbReference>
<keyword evidence="3" id="KW-0255">Endonuclease</keyword>
<feature type="domain" description="Endonuclease GajA/Old nuclease/RecF-like AAA" evidence="1">
    <location>
        <begin position="1"/>
        <end position="49"/>
    </location>
</feature>
<evidence type="ECO:0000313" key="3">
    <source>
        <dbReference type="EMBL" id="KHM97900.1"/>
    </source>
</evidence>
<reference evidence="3 5" key="1">
    <citation type="submission" date="2014-11" db="EMBL/GenBank/DDBJ databases">
        <title>Draft Genome Sequences of Xanthomonas vesicatoria Strains from the Balkan Peninsula.</title>
        <authorList>
            <person name="Vancheva T."/>
            <person name="Lefeuvre P."/>
            <person name="Bogatzevska N."/>
            <person name="Moncheva P."/>
            <person name="Koebnik R."/>
        </authorList>
    </citation>
    <scope>NUCLEOTIDE SEQUENCE [LARGE SCALE GENOMIC DNA]</scope>
    <source>
        <strain evidence="3 5">53M</strain>
    </source>
</reference>
<dbReference type="Gene3D" id="3.40.50.300">
    <property type="entry name" value="P-loop containing nucleotide triphosphate hydrolases"/>
    <property type="match status" value="1"/>
</dbReference>
<comment type="caution">
    <text evidence="3">The sequence shown here is derived from an EMBL/GenBank/DDBJ whole genome shotgun (WGS) entry which is preliminary data.</text>
</comment>
<dbReference type="InterPro" id="IPR041685">
    <property type="entry name" value="AAA_GajA/Old/RecF-like"/>
</dbReference>
<dbReference type="EMBL" id="JAJIUN010000097">
    <property type="protein sequence ID" value="MCC8624557.1"/>
    <property type="molecule type" value="Genomic_DNA"/>
</dbReference>
<reference evidence="4" key="2">
    <citation type="submission" date="2021-11" db="EMBL/GenBank/DDBJ databases">
        <title>Genome resources and taxonomic validation of 89 Xanthomonas strains.</title>
        <authorList>
            <person name="Tambong J.T."/>
        </authorList>
    </citation>
    <scope>NUCLEOTIDE SEQUENCE</scope>
    <source>
        <strain evidence="4">Bv 5-4A</strain>
    </source>
</reference>
<feature type="domain" description="Endonuclease GajA/Old nuclease/RecF-like AAA" evidence="1">
    <location>
        <begin position="278"/>
        <end position="348"/>
    </location>
</feature>
<evidence type="ECO:0000313" key="5">
    <source>
        <dbReference type="Proteomes" id="UP000030969"/>
    </source>
</evidence>
<name>A0AAJ0J212_9XANT</name>
<dbReference type="Pfam" id="PF20469">
    <property type="entry name" value="OLD-like_TOPRIM"/>
    <property type="match status" value="1"/>
</dbReference>
<evidence type="ECO:0000313" key="6">
    <source>
        <dbReference type="Proteomes" id="UP001430544"/>
    </source>
</evidence>
<gene>
    <name evidence="4" type="ORF">LN473_21790</name>
    <name evidence="3" type="ORF">OR61_02510</name>
</gene>
<dbReference type="InterPro" id="IPR051396">
    <property type="entry name" value="Bact_Antivir_Def_Nuclease"/>
</dbReference>
<dbReference type="Pfam" id="PF13175">
    <property type="entry name" value="AAA_15"/>
    <property type="match status" value="2"/>
</dbReference>
<evidence type="ECO:0000313" key="4">
    <source>
        <dbReference type="EMBL" id="MCC8624557.1"/>
    </source>
</evidence>
<dbReference type="EMBL" id="JSYJ01000009">
    <property type="protein sequence ID" value="KHM97900.1"/>
    <property type="molecule type" value="Genomic_DNA"/>
</dbReference>
<evidence type="ECO:0000259" key="1">
    <source>
        <dbReference type="Pfam" id="PF13175"/>
    </source>
</evidence>
<dbReference type="AlphaFoldDB" id="A0AAJ0J212"/>
<accession>A0AAJ0J212</accession>
<organism evidence="3 5">
    <name type="scientific">Xanthomonas vesicatoria</name>
    <dbReference type="NCBI Taxonomy" id="56460"/>
    <lineage>
        <taxon>Bacteria</taxon>
        <taxon>Pseudomonadati</taxon>
        <taxon>Pseudomonadota</taxon>
        <taxon>Gammaproteobacteria</taxon>
        <taxon>Lysobacterales</taxon>
        <taxon>Lysobacteraceae</taxon>
        <taxon>Xanthomonas</taxon>
    </lineage>
</organism>
<dbReference type="SUPFAM" id="SSF52540">
    <property type="entry name" value="P-loop containing nucleoside triphosphate hydrolases"/>
    <property type="match status" value="1"/>
</dbReference>
<dbReference type="GO" id="GO:0004519">
    <property type="term" value="F:endonuclease activity"/>
    <property type="evidence" value="ECO:0007669"/>
    <property type="project" value="UniProtKB-KW"/>
</dbReference>
<dbReference type="InterPro" id="IPR034139">
    <property type="entry name" value="TOPRIM_OLD"/>
</dbReference>
<dbReference type="PANTHER" id="PTHR43581">
    <property type="entry name" value="ATP/GTP PHOSPHATASE"/>
    <property type="match status" value="1"/>
</dbReference>
<dbReference type="RefSeq" id="WP_039422316.1">
    <property type="nucleotide sequence ID" value="NZ_CP018470.1"/>
</dbReference>
<keyword evidence="3" id="KW-0378">Hydrolase</keyword>
<dbReference type="InterPro" id="IPR027417">
    <property type="entry name" value="P-loop_NTPase"/>
</dbReference>
<dbReference type="PANTHER" id="PTHR43581:SF4">
    <property type="entry name" value="ATP_GTP PHOSPHATASE"/>
    <property type="match status" value="1"/>
</dbReference>
<dbReference type="Proteomes" id="UP000030969">
    <property type="component" value="Unassembled WGS sequence"/>
</dbReference>
<keyword evidence="6" id="KW-1185">Reference proteome</keyword>
<feature type="domain" description="OLD protein-like TOPRIM" evidence="2">
    <location>
        <begin position="395"/>
        <end position="465"/>
    </location>
</feature>
<sequence>MRVARVQIENFRGIRSATLHIAGTTVLLGDNNTGKSTVFEAIELAIGADRLARHQVIDEHDFFGGAYQAAADQPAPKIMIEVVIADLDAEHCQRFRANLEFWREADKRLLEPGEARQVAQEGVVPAVRVRFEGKYDPEGDEFEAKTWFAVPRAEDGTSTSECRSGDKREFGFLHLRALRTGSRALSMERGSLLDIILRTYEVRTKMWEGLLDKLRPLDVVGAQDEEFGRILKAIQEAMRDIVPGEWADAPHLRVSELTREDLRRVLKSFLATGVAGYAAPFQHQGSGTINALVLSMLGLIAERRRGRVIFAMEEPELSLPPHVQQRVVDKVRGIASQALFTSHSPYVIEQFEPEQMTVMRRDPTGVMSATPVLLPTNLKLKLFRDGFRTRFCEALLARRVVVVEGKTEFVAYSAVSRRLAFLAPGEFKRLDSLGWVPFDAGGETNVASFAAFFRQLGKTVATIFDQQLAGARAAIALSCDRAFEQPYAGFEHLLRAEVRTDMQSWFVRWLVANQEWPHALAGIVPPEGSLDEAYIEPFMTLMRHKKGDDYLTLFFEQCQVGHMPASMVQTLRSLREMVELPAAHPVLPLPFIVQPMAQGT</sequence>
<evidence type="ECO:0000259" key="2">
    <source>
        <dbReference type="Pfam" id="PF20469"/>
    </source>
</evidence>
<proteinExistence type="predicted"/>